<dbReference type="PRINTS" id="PR00024">
    <property type="entry name" value="HOMEOBOX"/>
</dbReference>
<evidence type="ECO:0000313" key="11">
    <source>
        <dbReference type="Proteomes" id="UP000291343"/>
    </source>
</evidence>
<dbReference type="AlphaFoldDB" id="A0A482XQB9"/>
<dbReference type="InterPro" id="IPR020479">
    <property type="entry name" value="HD_metazoa"/>
</dbReference>
<accession>A0A482XQB9</accession>
<evidence type="ECO:0000256" key="2">
    <source>
        <dbReference type="ARBA" id="ARBA00022473"/>
    </source>
</evidence>
<dbReference type="SMART" id="SM00389">
    <property type="entry name" value="HOX"/>
    <property type="match status" value="1"/>
</dbReference>
<evidence type="ECO:0000256" key="1">
    <source>
        <dbReference type="ARBA" id="ARBA00004123"/>
    </source>
</evidence>
<dbReference type="SMR" id="A0A482XQB9"/>
<evidence type="ECO:0000256" key="4">
    <source>
        <dbReference type="ARBA" id="ARBA00023155"/>
    </source>
</evidence>
<gene>
    <name evidence="10" type="ORF">LSTR_LSTR008770</name>
</gene>
<evidence type="ECO:0000313" key="10">
    <source>
        <dbReference type="EMBL" id="RZF47966.1"/>
    </source>
</evidence>
<keyword evidence="4 6" id="KW-0371">Homeobox</keyword>
<dbReference type="PANTHER" id="PTHR45946:SF4">
    <property type="entry name" value="HOMEOBOX PROTEIN ROUGH-RELATED"/>
    <property type="match status" value="1"/>
</dbReference>
<dbReference type="InParanoid" id="A0A482XQB9"/>
<evidence type="ECO:0000256" key="5">
    <source>
        <dbReference type="ARBA" id="ARBA00023242"/>
    </source>
</evidence>
<dbReference type="InterPro" id="IPR046327">
    <property type="entry name" value="HXA1/B1/D1"/>
</dbReference>
<keyword evidence="5 6" id="KW-0539">Nucleus</keyword>
<sequence length="414" mass="45686">MKMMTMNLGMYNGGNGSIYGTGSDPYCMSRYEDTHHLHQSAQNSFSNSFEDHSSSNDHYRVSPGKNDQGKYNQLYYSIPEGGNTYGGGDFQDYSMLGATSNSSCASGQKDLQDAGDGFYNTQLPTNQVPEPVNIITSNGLSYTNLDYSNYPKSEPDHHGYLTDCTHHYHHHSSKHERSTSDLHPAYAEYPGHIPEIDTGQYTASLPPPGQDYHQVKEEEGRLGHVGGHHGAVDHYDFAHQRGHPHQQSSAVPTYKWMQVKRNVPKPAVPKQSPTPDYQANSYVSGNLVGPGTGGPLLGAHAGSLLGHNALLNNSGRTNFTNKQLTELEKEFHFNKYLTRARRIEIASALQLNETQVKIWFQNRRMKQKKRMKEGLVAAESLTGVNSSQSCVLSGTSSTSNSPTTAMIPDDGRDT</sequence>
<dbReference type="InterPro" id="IPR009057">
    <property type="entry name" value="Homeodomain-like_sf"/>
</dbReference>
<keyword evidence="2" id="KW-0217">Developmental protein</keyword>
<dbReference type="EMBL" id="QKKF02002906">
    <property type="protein sequence ID" value="RZF47966.1"/>
    <property type="molecule type" value="Genomic_DNA"/>
</dbReference>
<dbReference type="Gene3D" id="1.10.10.60">
    <property type="entry name" value="Homeodomain-like"/>
    <property type="match status" value="1"/>
</dbReference>
<feature type="region of interest" description="Disordered" evidence="8">
    <location>
        <begin position="38"/>
        <end position="69"/>
    </location>
</feature>
<dbReference type="FunFam" id="1.10.10.60:FF:000113">
    <property type="entry name" value="homeobox protein Hox-B1"/>
    <property type="match status" value="1"/>
</dbReference>
<dbReference type="PANTHER" id="PTHR45946">
    <property type="entry name" value="HOMEOBOX PROTEIN ROUGH-RELATED"/>
    <property type="match status" value="1"/>
</dbReference>
<name>A0A482XQB9_LAOST</name>
<dbReference type="PROSITE" id="PS00027">
    <property type="entry name" value="HOMEOBOX_1"/>
    <property type="match status" value="1"/>
</dbReference>
<evidence type="ECO:0000259" key="9">
    <source>
        <dbReference type="PROSITE" id="PS50071"/>
    </source>
</evidence>
<evidence type="ECO:0000256" key="8">
    <source>
        <dbReference type="SAM" id="MobiDB-lite"/>
    </source>
</evidence>
<dbReference type="InterPro" id="IPR017970">
    <property type="entry name" value="Homeobox_CS"/>
</dbReference>
<dbReference type="InterPro" id="IPR001356">
    <property type="entry name" value="HD"/>
</dbReference>
<evidence type="ECO:0000256" key="6">
    <source>
        <dbReference type="PROSITE-ProRule" id="PRU00108"/>
    </source>
</evidence>
<feature type="region of interest" description="Disordered" evidence="8">
    <location>
        <begin position="387"/>
        <end position="414"/>
    </location>
</feature>
<organism evidence="10 11">
    <name type="scientific">Laodelphax striatellus</name>
    <name type="common">Small brown planthopper</name>
    <name type="synonym">Delphax striatella</name>
    <dbReference type="NCBI Taxonomy" id="195883"/>
    <lineage>
        <taxon>Eukaryota</taxon>
        <taxon>Metazoa</taxon>
        <taxon>Ecdysozoa</taxon>
        <taxon>Arthropoda</taxon>
        <taxon>Hexapoda</taxon>
        <taxon>Insecta</taxon>
        <taxon>Pterygota</taxon>
        <taxon>Neoptera</taxon>
        <taxon>Paraneoptera</taxon>
        <taxon>Hemiptera</taxon>
        <taxon>Auchenorrhyncha</taxon>
        <taxon>Fulgoroidea</taxon>
        <taxon>Delphacidae</taxon>
        <taxon>Criomorphinae</taxon>
        <taxon>Laodelphax</taxon>
    </lineage>
</organism>
<comment type="subcellular location">
    <subcellularLocation>
        <location evidence="1 6 7">Nucleus</location>
    </subcellularLocation>
</comment>
<dbReference type="GO" id="GO:0000981">
    <property type="term" value="F:DNA-binding transcription factor activity, RNA polymerase II-specific"/>
    <property type="evidence" value="ECO:0007669"/>
    <property type="project" value="InterPro"/>
</dbReference>
<reference evidence="10 11" key="1">
    <citation type="journal article" date="2017" name="Gigascience">
        <title>Genome sequence of the small brown planthopper, Laodelphax striatellus.</title>
        <authorList>
            <person name="Zhu J."/>
            <person name="Jiang F."/>
            <person name="Wang X."/>
            <person name="Yang P."/>
            <person name="Bao Y."/>
            <person name="Zhao W."/>
            <person name="Wang W."/>
            <person name="Lu H."/>
            <person name="Wang Q."/>
            <person name="Cui N."/>
            <person name="Li J."/>
            <person name="Chen X."/>
            <person name="Luo L."/>
            <person name="Yu J."/>
            <person name="Kang L."/>
            <person name="Cui F."/>
        </authorList>
    </citation>
    <scope>NUCLEOTIDE SEQUENCE [LARGE SCALE GENOMIC DNA]</scope>
    <source>
        <strain evidence="10">Lst14</strain>
    </source>
</reference>
<evidence type="ECO:0000256" key="3">
    <source>
        <dbReference type="ARBA" id="ARBA00023125"/>
    </source>
</evidence>
<feature type="compositionally biased region" description="Basic and acidic residues" evidence="8">
    <location>
        <begin position="49"/>
        <end position="60"/>
    </location>
</feature>
<comment type="caution">
    <text evidence="10">The sequence shown here is derived from an EMBL/GenBank/DDBJ whole genome shotgun (WGS) entry which is preliminary data.</text>
</comment>
<evidence type="ECO:0000256" key="7">
    <source>
        <dbReference type="RuleBase" id="RU000682"/>
    </source>
</evidence>
<keyword evidence="11" id="KW-1185">Reference proteome</keyword>
<dbReference type="CDD" id="cd00086">
    <property type="entry name" value="homeodomain"/>
    <property type="match status" value="1"/>
</dbReference>
<feature type="DNA-binding region" description="Homeobox" evidence="6">
    <location>
        <begin position="312"/>
        <end position="371"/>
    </location>
</feature>
<proteinExistence type="predicted"/>
<keyword evidence="3 6" id="KW-0238">DNA-binding</keyword>
<dbReference type="GO" id="GO:0005634">
    <property type="term" value="C:nucleus"/>
    <property type="evidence" value="ECO:0007669"/>
    <property type="project" value="UniProtKB-SubCell"/>
</dbReference>
<dbReference type="GO" id="GO:0000978">
    <property type="term" value="F:RNA polymerase II cis-regulatory region sequence-specific DNA binding"/>
    <property type="evidence" value="ECO:0007669"/>
    <property type="project" value="TreeGrafter"/>
</dbReference>
<protein>
    <recommendedName>
        <fullName evidence="9">Homeobox domain-containing protein</fullName>
    </recommendedName>
</protein>
<feature type="compositionally biased region" description="Low complexity" evidence="8">
    <location>
        <begin position="387"/>
        <end position="404"/>
    </location>
</feature>
<dbReference type="SUPFAM" id="SSF46689">
    <property type="entry name" value="Homeodomain-like"/>
    <property type="match status" value="1"/>
</dbReference>
<dbReference type="Pfam" id="PF00046">
    <property type="entry name" value="Homeodomain"/>
    <property type="match status" value="1"/>
</dbReference>
<dbReference type="OrthoDB" id="6159439at2759"/>
<feature type="domain" description="Homeobox" evidence="9">
    <location>
        <begin position="310"/>
        <end position="370"/>
    </location>
</feature>
<dbReference type="STRING" id="195883.A0A482XQB9"/>
<dbReference type="PROSITE" id="PS50071">
    <property type="entry name" value="HOMEOBOX_2"/>
    <property type="match status" value="1"/>
</dbReference>
<dbReference type="Proteomes" id="UP000291343">
    <property type="component" value="Unassembled WGS sequence"/>
</dbReference>